<feature type="transmembrane region" description="Helical" evidence="10">
    <location>
        <begin position="288"/>
        <end position="312"/>
    </location>
</feature>
<feature type="region of interest" description="Disordered" evidence="9">
    <location>
        <begin position="815"/>
        <end position="923"/>
    </location>
</feature>
<keyword evidence="2 10" id="KW-0812">Transmembrane</keyword>
<dbReference type="GO" id="GO:0038039">
    <property type="term" value="C:G protein-coupled receptor heterodimeric complex"/>
    <property type="evidence" value="ECO:0007669"/>
    <property type="project" value="TreeGrafter"/>
</dbReference>
<dbReference type="Gene3D" id="3.40.190.10">
    <property type="entry name" value="Periplasmic binding protein-like II"/>
    <property type="match status" value="2"/>
</dbReference>
<keyword evidence="5 10" id="KW-0472">Membrane</keyword>
<dbReference type="EMBL" id="CAKOGP040000001">
    <property type="protein sequence ID" value="CAJ1917965.1"/>
    <property type="molecule type" value="Genomic_DNA"/>
</dbReference>
<organism evidence="13 14">
    <name type="scientific">Cylindrotheca closterium</name>
    <dbReference type="NCBI Taxonomy" id="2856"/>
    <lineage>
        <taxon>Eukaryota</taxon>
        <taxon>Sar</taxon>
        <taxon>Stramenopiles</taxon>
        <taxon>Ochrophyta</taxon>
        <taxon>Bacillariophyta</taxon>
        <taxon>Bacillariophyceae</taxon>
        <taxon>Bacillariophycidae</taxon>
        <taxon>Bacillariales</taxon>
        <taxon>Bacillariaceae</taxon>
        <taxon>Cylindrotheca</taxon>
    </lineage>
</organism>
<feature type="transmembrane region" description="Helical" evidence="10">
    <location>
        <begin position="411"/>
        <end position="432"/>
    </location>
</feature>
<feature type="compositionally biased region" description="Low complexity" evidence="9">
    <location>
        <begin position="703"/>
        <end position="717"/>
    </location>
</feature>
<feature type="compositionally biased region" description="Polar residues" evidence="9">
    <location>
        <begin position="901"/>
        <end position="913"/>
    </location>
</feature>
<dbReference type="SUPFAM" id="SSF53850">
    <property type="entry name" value="Periplasmic binding protein-like II"/>
    <property type="match status" value="1"/>
</dbReference>
<feature type="transmembrane region" description="Helical" evidence="10">
    <location>
        <begin position="324"/>
        <end position="344"/>
    </location>
</feature>
<evidence type="ECO:0000256" key="3">
    <source>
        <dbReference type="ARBA" id="ARBA00022989"/>
    </source>
</evidence>
<gene>
    <name evidence="13" type="ORF">CYCCA115_LOCUS799</name>
</gene>
<evidence type="ECO:0000256" key="11">
    <source>
        <dbReference type="SAM" id="SignalP"/>
    </source>
</evidence>
<keyword evidence="7" id="KW-0325">Glycoprotein</keyword>
<evidence type="ECO:0000256" key="8">
    <source>
        <dbReference type="ARBA" id="ARBA00023224"/>
    </source>
</evidence>
<feature type="compositionally biased region" description="Basic and acidic residues" evidence="9">
    <location>
        <begin position="691"/>
        <end position="700"/>
    </location>
</feature>
<accession>A0AAD2CC08</accession>
<dbReference type="PROSITE" id="PS50259">
    <property type="entry name" value="G_PROTEIN_RECEP_F3_4"/>
    <property type="match status" value="1"/>
</dbReference>
<evidence type="ECO:0000256" key="1">
    <source>
        <dbReference type="ARBA" id="ARBA00004141"/>
    </source>
</evidence>
<keyword evidence="14" id="KW-1185">Reference proteome</keyword>
<evidence type="ECO:0000256" key="2">
    <source>
        <dbReference type="ARBA" id="ARBA00022692"/>
    </source>
</evidence>
<dbReference type="PANTHER" id="PTHR10519:SF20">
    <property type="entry name" value="G-PROTEIN COUPLED RECEPTOR 156-RELATED"/>
    <property type="match status" value="1"/>
</dbReference>
<protein>
    <recommendedName>
        <fullName evidence="12">G-protein coupled receptors family 3 profile domain-containing protein</fullName>
    </recommendedName>
</protein>
<feature type="transmembrane region" description="Helical" evidence="10">
    <location>
        <begin position="499"/>
        <end position="522"/>
    </location>
</feature>
<sequence length="938" mass="105166">MRCFSVHAIYALSIICQLGSCVGANPTRHPSELIFRAGIIHSNTFKDFFDGLRVALQEIALRDNVTLSFQVEEIGEDYEGTLSLIGPDCLDGETRIVNNRTYGCSAFDFLIGDFWPQPDRYEHYDFTPAYLTTSLSALKYTMKTLSPDITSLTDASRTRSVICGVGDSLFVEGFVLKNFPGATVEPCQGEDPVQTCLRQLEKEECSLFVADELVLRKIQSDESKFRLTGEQFMKQNLAWPVRKDLDPTKAFLLNKWIYAALSSQAIDNLFVSMQVPEVLNMIPNDIKYTAYAMFGLNASAIFLCAAWLYNHWWSPQVRFSQPNLLLLVLLGCMFSSSTIIAISQENEGEGPVKACIAIPWLYSLGFSITFGALFAKIRRIYSIFNQQCERPVSDTLTSSFRVRGNISAKETLFTIGGVLLLDFTVLALWTALDPLHWERFTTLEDQFGDPLESQGYCTSDHWEPFFGMLVIIHISLVALATYMCYKARGIPTQYSEHKYVTVAMGSNLQLFMLGIPLLLIASTDPGAHFFVRSAVIWMNDLMIISLIFGNLMIKVYKSNAALNMDKVQGAINGIQRRRSAEHARRMSFGDSERGDSFVQRRNSGGHATRRNSGGNIPRRNSGGHIPRRNSFGHTTRRPSLGNADRFNPLGDSDRSSPAVMQKVIESGSTGLSSIDLESHEEPSTEIDQEPETPKDDRQSKNNESFLSEMSLSGFELSESSEDDHNGSSDSSRWRTSLGLGQKQLLLTHSHGDVPMMPMRDQTIVEELEEDGDNEDYSSSTDHDETMSQGQDGPVGIRMELPSIQELCSEDRYRASTCSTQPPFMPFRSPSKEEYTSRTESPSSYASTSSIKLSPKSLSNLRREALLSPSQTETAPNKPMRLESEHETIDNSWRTRKDDLSASDTPNNPHQAPTQPLRFLSEEEEIESVKEFRIPYLES</sequence>
<proteinExistence type="predicted"/>
<evidence type="ECO:0000256" key="6">
    <source>
        <dbReference type="ARBA" id="ARBA00023170"/>
    </source>
</evidence>
<evidence type="ECO:0000259" key="12">
    <source>
        <dbReference type="PROSITE" id="PS50259"/>
    </source>
</evidence>
<dbReference type="GO" id="GO:0004965">
    <property type="term" value="F:G protein-coupled GABA receptor activity"/>
    <property type="evidence" value="ECO:0007669"/>
    <property type="project" value="InterPro"/>
</dbReference>
<feature type="compositionally biased region" description="Basic and acidic residues" evidence="9">
    <location>
        <begin position="879"/>
        <end position="899"/>
    </location>
</feature>
<dbReference type="AlphaFoldDB" id="A0AAD2CC08"/>
<keyword evidence="8" id="KW-0807">Transducer</keyword>
<feature type="compositionally biased region" description="Low complexity" evidence="9">
    <location>
        <begin position="837"/>
        <end position="849"/>
    </location>
</feature>
<evidence type="ECO:0000313" key="14">
    <source>
        <dbReference type="Proteomes" id="UP001295423"/>
    </source>
</evidence>
<dbReference type="CDD" id="cd15047">
    <property type="entry name" value="7tmC_GABA-B-like"/>
    <property type="match status" value="1"/>
</dbReference>
<keyword evidence="3 10" id="KW-1133">Transmembrane helix</keyword>
<evidence type="ECO:0000256" key="4">
    <source>
        <dbReference type="ARBA" id="ARBA00023040"/>
    </source>
</evidence>
<evidence type="ECO:0000313" key="13">
    <source>
        <dbReference type="EMBL" id="CAJ1917965.1"/>
    </source>
</evidence>
<dbReference type="PANTHER" id="PTHR10519">
    <property type="entry name" value="GABA-B RECEPTOR"/>
    <property type="match status" value="1"/>
</dbReference>
<comment type="subcellular location">
    <subcellularLocation>
        <location evidence="1">Membrane</location>
        <topology evidence="1">Multi-pass membrane protein</topology>
    </subcellularLocation>
</comment>
<dbReference type="InterPro" id="IPR002455">
    <property type="entry name" value="GPCR3_GABA-B"/>
</dbReference>
<name>A0AAD2CC08_9STRA</name>
<reference evidence="13" key="1">
    <citation type="submission" date="2023-08" db="EMBL/GenBank/DDBJ databases">
        <authorList>
            <person name="Audoor S."/>
            <person name="Bilcke G."/>
        </authorList>
    </citation>
    <scope>NUCLEOTIDE SEQUENCE</scope>
</reference>
<evidence type="ECO:0000256" key="9">
    <source>
        <dbReference type="SAM" id="MobiDB-lite"/>
    </source>
</evidence>
<feature type="domain" description="G-protein coupled receptors family 3 profile" evidence="12">
    <location>
        <begin position="354"/>
        <end position="544"/>
    </location>
</feature>
<feature type="region of interest" description="Disordered" evidence="9">
    <location>
        <begin position="575"/>
        <end position="734"/>
    </location>
</feature>
<keyword evidence="11" id="KW-0732">Signal</keyword>
<feature type="chain" id="PRO_5042012961" description="G-protein coupled receptors family 3 profile domain-containing protein" evidence="11">
    <location>
        <begin position="25"/>
        <end position="938"/>
    </location>
</feature>
<feature type="transmembrane region" description="Helical" evidence="10">
    <location>
        <begin position="465"/>
        <end position="487"/>
    </location>
</feature>
<feature type="region of interest" description="Disordered" evidence="9">
    <location>
        <begin position="769"/>
        <end position="794"/>
    </location>
</feature>
<keyword evidence="6" id="KW-0675">Receptor</keyword>
<feature type="transmembrane region" description="Helical" evidence="10">
    <location>
        <begin position="534"/>
        <end position="556"/>
    </location>
</feature>
<dbReference type="Proteomes" id="UP001295423">
    <property type="component" value="Unassembled WGS sequence"/>
</dbReference>
<evidence type="ECO:0000256" key="10">
    <source>
        <dbReference type="SAM" id="Phobius"/>
    </source>
</evidence>
<feature type="transmembrane region" description="Helical" evidence="10">
    <location>
        <begin position="356"/>
        <end position="375"/>
    </location>
</feature>
<evidence type="ECO:0000256" key="5">
    <source>
        <dbReference type="ARBA" id="ARBA00023136"/>
    </source>
</evidence>
<keyword evidence="4" id="KW-0297">G-protein coupled receptor</keyword>
<evidence type="ECO:0000256" key="7">
    <source>
        <dbReference type="ARBA" id="ARBA00023180"/>
    </source>
</evidence>
<dbReference type="InterPro" id="IPR017978">
    <property type="entry name" value="GPCR_3_C"/>
</dbReference>
<feature type="signal peptide" evidence="11">
    <location>
        <begin position="1"/>
        <end position="24"/>
    </location>
</feature>
<dbReference type="Pfam" id="PF00003">
    <property type="entry name" value="7tm_3"/>
    <property type="match status" value="1"/>
</dbReference>
<comment type="caution">
    <text evidence="13">The sequence shown here is derived from an EMBL/GenBank/DDBJ whole genome shotgun (WGS) entry which is preliminary data.</text>
</comment>